<evidence type="ECO:0000313" key="2">
    <source>
        <dbReference type="Proteomes" id="UP001642464"/>
    </source>
</evidence>
<dbReference type="EMBL" id="CAXAMM010015670">
    <property type="protein sequence ID" value="CAK9036943.1"/>
    <property type="molecule type" value="Genomic_DNA"/>
</dbReference>
<keyword evidence="2" id="KW-1185">Reference proteome</keyword>
<gene>
    <name evidence="1" type="ORF">SCF082_LOCUS21934</name>
</gene>
<dbReference type="Proteomes" id="UP001642464">
    <property type="component" value="Unassembled WGS sequence"/>
</dbReference>
<sequence length="427" mass="47927">MEAFAERLGGYHGPIRGKENGPFLLCNDRDGRHEALTPHAGRFSGPLWYNSLFWPNFPGLNCLEREDQEKEFYASLSQVNSDGHLAEQYVTFAAAREDLCHHGIMPQESMTIRAEVMQYDGVRDSNWYFPLQDFIPKRGNHTAYESQSRRSCENGAITLGLNAEDFSDSVLPVSQLLCHITMSIEPPTVQRSNREGHSFVLLSLGGWPFRVRRIGTFEGLGDHGRVELSLGSGDFNEEALWQLLGVPGLSEGEPKECQMGGKYWCQLLELDWLGPKKDDQLVIDSEIPLEKGYIWFRVLCAESSGTALRVELLEDGVVPAWLDLRFLQVWAGDIPLGYLNKALEDVEGDPFSCLKVLRTLEEGADDRGIRKVYVENSAGHLVFDDPLRCSANQLVDLGWSIHEVCYRGARLSLRPHPGSWSENGVVA</sequence>
<organism evidence="1 2">
    <name type="scientific">Durusdinium trenchii</name>
    <dbReference type="NCBI Taxonomy" id="1381693"/>
    <lineage>
        <taxon>Eukaryota</taxon>
        <taxon>Sar</taxon>
        <taxon>Alveolata</taxon>
        <taxon>Dinophyceae</taxon>
        <taxon>Suessiales</taxon>
        <taxon>Symbiodiniaceae</taxon>
        <taxon>Durusdinium</taxon>
    </lineage>
</organism>
<comment type="caution">
    <text evidence="1">The sequence shown here is derived from an EMBL/GenBank/DDBJ whole genome shotgun (WGS) entry which is preliminary data.</text>
</comment>
<reference evidence="1 2" key="1">
    <citation type="submission" date="2024-02" db="EMBL/GenBank/DDBJ databases">
        <authorList>
            <person name="Chen Y."/>
            <person name="Shah S."/>
            <person name="Dougan E. K."/>
            <person name="Thang M."/>
            <person name="Chan C."/>
        </authorList>
    </citation>
    <scope>NUCLEOTIDE SEQUENCE [LARGE SCALE GENOMIC DNA]</scope>
</reference>
<protein>
    <submittedName>
        <fullName evidence="1">Mitochondrial protein</fullName>
    </submittedName>
</protein>
<name>A0ABP0LCR7_9DINO</name>
<proteinExistence type="predicted"/>
<evidence type="ECO:0000313" key="1">
    <source>
        <dbReference type="EMBL" id="CAK9036943.1"/>
    </source>
</evidence>
<accession>A0ABP0LCR7</accession>